<dbReference type="AlphaFoldDB" id="A0A0D2AFU5"/>
<evidence type="ECO:0000259" key="1">
    <source>
        <dbReference type="Pfam" id="PF06544"/>
    </source>
</evidence>
<dbReference type="CDD" id="cd24163">
    <property type="entry name" value="RWDD2_C"/>
    <property type="match status" value="1"/>
</dbReference>
<dbReference type="InterPro" id="IPR016135">
    <property type="entry name" value="UBQ-conjugating_enzyme/RWD"/>
</dbReference>
<reference evidence="2 3" key="1">
    <citation type="submission" date="2015-01" db="EMBL/GenBank/DDBJ databases">
        <title>The Genome Sequence of Ochroconis gallopava CBS43764.</title>
        <authorList>
            <consortium name="The Broad Institute Genomics Platform"/>
            <person name="Cuomo C."/>
            <person name="de Hoog S."/>
            <person name="Gorbushina A."/>
            <person name="Stielow B."/>
            <person name="Teixiera M."/>
            <person name="Abouelleil A."/>
            <person name="Chapman S.B."/>
            <person name="Priest M."/>
            <person name="Young S.K."/>
            <person name="Wortman J."/>
            <person name="Nusbaum C."/>
            <person name="Birren B."/>
        </authorList>
    </citation>
    <scope>NUCLEOTIDE SEQUENCE [LARGE SCALE GENOMIC DNA]</scope>
    <source>
        <strain evidence="2 3">CBS 43764</strain>
    </source>
</reference>
<proteinExistence type="predicted"/>
<dbReference type="Pfam" id="PF06544">
    <property type="entry name" value="Prp3_C"/>
    <property type="match status" value="1"/>
</dbReference>
<dbReference type="InterPro" id="IPR059181">
    <property type="entry name" value="RWDD2A-B_C"/>
</dbReference>
<sequence length="293" mass="33140">MPFEANRLPPELVELQIAQLDLLVAMYPDKGAVTMNESTQSCLDQLKQSIESGNLIPAASFPEHLSLTLCLPVENEGLKHDIQLDVRFPLLWEGREPPSEPPPARLKLQQPEWMSRAELASVMERVANEIDVFAAIDTITRAMIEYLPRSQGERQKNSSSESEPTVRVWFYFPSISTRSKRDDIVNHAPPYGLTGFLLAGKPGVLCLEGGSNAIDNYMKFIKTESWGDIPAHHKKVTERYRENAVDRAFDCMVEITDAFGERRGERANRQDMKALETWLNERGLGNAFRKVLI</sequence>
<name>A0A0D2AFU5_9PEZI</name>
<evidence type="ECO:0000313" key="3">
    <source>
        <dbReference type="Proteomes" id="UP000053259"/>
    </source>
</evidence>
<dbReference type="VEuPathDB" id="FungiDB:PV09_03047"/>
<dbReference type="PANTHER" id="PTHR15955">
    <property type="entry name" value="RWD DOMAIN CONTAINING PROTEIN 2"/>
    <property type="match status" value="1"/>
</dbReference>
<organism evidence="2 3">
    <name type="scientific">Verruconis gallopava</name>
    <dbReference type="NCBI Taxonomy" id="253628"/>
    <lineage>
        <taxon>Eukaryota</taxon>
        <taxon>Fungi</taxon>
        <taxon>Dikarya</taxon>
        <taxon>Ascomycota</taxon>
        <taxon>Pezizomycotina</taxon>
        <taxon>Dothideomycetes</taxon>
        <taxon>Pleosporomycetidae</taxon>
        <taxon>Venturiales</taxon>
        <taxon>Sympoventuriaceae</taxon>
        <taxon>Verruconis</taxon>
    </lineage>
</organism>
<keyword evidence="3" id="KW-1185">Reference proteome</keyword>
<dbReference type="GeneID" id="27311020"/>
<dbReference type="InterPro" id="IPR010541">
    <property type="entry name" value="Prp3_C"/>
</dbReference>
<dbReference type="STRING" id="253628.A0A0D2AFU5"/>
<gene>
    <name evidence="2" type="ORF">PV09_03047</name>
</gene>
<accession>A0A0D2AFU5</accession>
<feature type="domain" description="Small nuclear ribonucleoprotein Prp3 C-terminal" evidence="1">
    <location>
        <begin position="169"/>
        <end position="289"/>
    </location>
</feature>
<dbReference type="InParanoid" id="A0A0D2AFU5"/>
<dbReference type="PANTHER" id="PTHR15955:SF10">
    <property type="entry name" value="DUF1115 DOMAIN PROTEIN (AFU_ORTHOLOGUE AFUA_5G14750)"/>
    <property type="match status" value="1"/>
</dbReference>
<dbReference type="Proteomes" id="UP000053259">
    <property type="component" value="Unassembled WGS sequence"/>
</dbReference>
<dbReference type="RefSeq" id="XP_016215712.1">
    <property type="nucleotide sequence ID" value="XM_016356189.1"/>
</dbReference>
<dbReference type="Gene3D" id="3.10.110.10">
    <property type="entry name" value="Ubiquitin Conjugating Enzyme"/>
    <property type="match status" value="1"/>
</dbReference>
<evidence type="ECO:0000313" key="2">
    <source>
        <dbReference type="EMBL" id="KIW05843.1"/>
    </source>
</evidence>
<dbReference type="InterPro" id="IPR017359">
    <property type="entry name" value="Phi-like"/>
</dbReference>
<dbReference type="HOGENOM" id="CLU_064566_0_0_1"/>
<dbReference type="OrthoDB" id="432412at2759"/>
<protein>
    <recommendedName>
        <fullName evidence="1">Small nuclear ribonucleoprotein Prp3 C-terminal domain-containing protein</fullName>
    </recommendedName>
</protein>
<dbReference type="SUPFAM" id="SSF54495">
    <property type="entry name" value="UBC-like"/>
    <property type="match status" value="1"/>
</dbReference>
<dbReference type="EMBL" id="KN847536">
    <property type="protein sequence ID" value="KIW05843.1"/>
    <property type="molecule type" value="Genomic_DNA"/>
</dbReference>
<dbReference type="PIRSF" id="PIRSF038021">
    <property type="entry name" value="UCP038021_RWDD2"/>
    <property type="match status" value="1"/>
</dbReference>